<dbReference type="SUPFAM" id="SSF64376">
    <property type="entry name" value="YlxR-like"/>
    <property type="match status" value="1"/>
</dbReference>
<evidence type="ECO:0000313" key="2">
    <source>
        <dbReference type="EMBL" id="PIS09326.1"/>
    </source>
</evidence>
<dbReference type="Proteomes" id="UP000230093">
    <property type="component" value="Unassembled WGS sequence"/>
</dbReference>
<dbReference type="PANTHER" id="PTHR34215:SF1">
    <property type="entry name" value="YLXR DOMAIN-CONTAINING PROTEIN"/>
    <property type="match status" value="1"/>
</dbReference>
<evidence type="ECO:0000313" key="3">
    <source>
        <dbReference type="Proteomes" id="UP000230093"/>
    </source>
</evidence>
<dbReference type="InterPro" id="IPR035931">
    <property type="entry name" value="YlxR-like_sf"/>
</dbReference>
<reference evidence="3" key="1">
    <citation type="submission" date="2017-09" db="EMBL/GenBank/DDBJ databases">
        <title>Depth-based differentiation of microbial function through sediment-hosted aquifers and enrichment of novel symbionts in the deep terrestrial subsurface.</title>
        <authorList>
            <person name="Probst A.J."/>
            <person name="Ladd B."/>
            <person name="Jarett J.K."/>
            <person name="Geller-Mcgrath D.E."/>
            <person name="Sieber C.M.K."/>
            <person name="Emerson J.B."/>
            <person name="Anantharaman K."/>
            <person name="Thomas B.C."/>
            <person name="Malmstrom R."/>
            <person name="Stieglmeier M."/>
            <person name="Klingl A."/>
            <person name="Woyke T."/>
            <person name="Ryan C.M."/>
            <person name="Banfield J.F."/>
        </authorList>
    </citation>
    <scope>NUCLEOTIDE SEQUENCE [LARGE SCALE GENOMIC DNA]</scope>
</reference>
<dbReference type="Gene3D" id="3.30.1230.10">
    <property type="entry name" value="YlxR-like"/>
    <property type="match status" value="1"/>
</dbReference>
<protein>
    <submittedName>
        <fullName evidence="2">DUF448 domain-containing protein</fullName>
    </submittedName>
</protein>
<accession>A0A2H0W9I6</accession>
<dbReference type="AlphaFoldDB" id="A0A2H0W9I6"/>
<name>A0A2H0W9I6_9BACT</name>
<proteinExistence type="predicted"/>
<feature type="domain" description="YlxR" evidence="1">
    <location>
        <begin position="4"/>
        <end position="74"/>
    </location>
</feature>
<dbReference type="Pfam" id="PF04296">
    <property type="entry name" value="YlxR"/>
    <property type="match status" value="1"/>
</dbReference>
<dbReference type="EMBL" id="PEZT01000012">
    <property type="protein sequence ID" value="PIS09326.1"/>
    <property type="molecule type" value="Genomic_DNA"/>
</dbReference>
<dbReference type="PANTHER" id="PTHR34215">
    <property type="entry name" value="BLL0784 PROTEIN"/>
    <property type="match status" value="1"/>
</dbReference>
<evidence type="ECO:0000259" key="1">
    <source>
        <dbReference type="Pfam" id="PF04296"/>
    </source>
</evidence>
<dbReference type="InterPro" id="IPR007393">
    <property type="entry name" value="YlxR_dom"/>
</dbReference>
<gene>
    <name evidence="2" type="ORF">COT75_02355</name>
</gene>
<dbReference type="InterPro" id="IPR037465">
    <property type="entry name" value="YlxR"/>
</dbReference>
<sequence length="90" mass="9994">MPKRTCLGCQAIKEKKDLVRIALGEGKKLTLDPQRKITGRGTYLCQEKGKIKSSCLNKAIAKKAFNHAFKKEIKITKIHPAPSSHHHGSC</sequence>
<organism evidence="2 3">
    <name type="scientific">Candidatus Beckwithbacteria bacterium CG10_big_fil_rev_8_21_14_0_10_34_10</name>
    <dbReference type="NCBI Taxonomy" id="1974495"/>
    <lineage>
        <taxon>Bacteria</taxon>
        <taxon>Candidatus Beckwithiibacteriota</taxon>
    </lineage>
</organism>
<comment type="caution">
    <text evidence="2">The sequence shown here is derived from an EMBL/GenBank/DDBJ whole genome shotgun (WGS) entry which is preliminary data.</text>
</comment>